<feature type="region of interest" description="Disordered" evidence="1">
    <location>
        <begin position="10"/>
        <end position="30"/>
    </location>
</feature>
<accession>A0A9Q3DNB6</accession>
<gene>
    <name evidence="2" type="ORF">O181_042697</name>
</gene>
<name>A0A9Q3DNB6_9BASI</name>
<comment type="caution">
    <text evidence="2">The sequence shown here is derived from an EMBL/GenBank/DDBJ whole genome shotgun (WGS) entry which is preliminary data.</text>
</comment>
<dbReference type="EMBL" id="AVOT02017118">
    <property type="protein sequence ID" value="MBW0502982.1"/>
    <property type="molecule type" value="Genomic_DNA"/>
</dbReference>
<sequence>MGICLCQHCSTQPHSSPDGDRPGSSFTPFQHKRHIEKVKLTIEPKSIPKIPTSASGSEFPQIFLDYYSKLTKSTFSTPEERNSIAQNP</sequence>
<dbReference type="Proteomes" id="UP000765509">
    <property type="component" value="Unassembled WGS sequence"/>
</dbReference>
<evidence type="ECO:0000256" key="1">
    <source>
        <dbReference type="SAM" id="MobiDB-lite"/>
    </source>
</evidence>
<protein>
    <submittedName>
        <fullName evidence="2">Uncharacterized protein</fullName>
    </submittedName>
</protein>
<proteinExistence type="predicted"/>
<keyword evidence="3" id="KW-1185">Reference proteome</keyword>
<organism evidence="2 3">
    <name type="scientific">Austropuccinia psidii MF-1</name>
    <dbReference type="NCBI Taxonomy" id="1389203"/>
    <lineage>
        <taxon>Eukaryota</taxon>
        <taxon>Fungi</taxon>
        <taxon>Dikarya</taxon>
        <taxon>Basidiomycota</taxon>
        <taxon>Pucciniomycotina</taxon>
        <taxon>Pucciniomycetes</taxon>
        <taxon>Pucciniales</taxon>
        <taxon>Sphaerophragmiaceae</taxon>
        <taxon>Austropuccinia</taxon>
    </lineage>
</organism>
<evidence type="ECO:0000313" key="3">
    <source>
        <dbReference type="Proteomes" id="UP000765509"/>
    </source>
</evidence>
<dbReference type="AlphaFoldDB" id="A0A9Q3DNB6"/>
<reference evidence="2" key="1">
    <citation type="submission" date="2021-03" db="EMBL/GenBank/DDBJ databases">
        <title>Draft genome sequence of rust myrtle Austropuccinia psidii MF-1, a brazilian biotype.</title>
        <authorList>
            <person name="Quecine M.C."/>
            <person name="Pachon D.M.R."/>
            <person name="Bonatelli M.L."/>
            <person name="Correr F.H."/>
            <person name="Franceschini L.M."/>
            <person name="Leite T.F."/>
            <person name="Margarido G.R.A."/>
            <person name="Almeida C.A."/>
            <person name="Ferrarezi J.A."/>
            <person name="Labate C.A."/>
        </authorList>
    </citation>
    <scope>NUCLEOTIDE SEQUENCE</scope>
    <source>
        <strain evidence="2">MF-1</strain>
    </source>
</reference>
<evidence type="ECO:0000313" key="2">
    <source>
        <dbReference type="EMBL" id="MBW0502982.1"/>
    </source>
</evidence>